<reference evidence="2 3" key="1">
    <citation type="submission" date="2020-10" db="EMBL/GenBank/DDBJ databases">
        <title>Blautia liquoris sp.nov., isolated from the mud in a fermentation cellar used for the production of Chinese strong-flavoured liquor.</title>
        <authorList>
            <person name="Lu L."/>
        </authorList>
    </citation>
    <scope>NUCLEOTIDE SEQUENCE [LARGE SCALE GENOMIC DNA]</scope>
    <source>
        <strain evidence="2 3">LZLJ-3</strain>
    </source>
</reference>
<dbReference type="InterPro" id="IPR052911">
    <property type="entry name" value="Corrinoid_activation_enz"/>
</dbReference>
<evidence type="ECO:0000313" key="3">
    <source>
        <dbReference type="Proteomes" id="UP000593601"/>
    </source>
</evidence>
<dbReference type="InterPro" id="IPR036010">
    <property type="entry name" value="2Fe-2S_ferredoxin-like_sf"/>
</dbReference>
<dbReference type="PROSITE" id="PS51085">
    <property type="entry name" value="2FE2S_FER_2"/>
    <property type="match status" value="1"/>
</dbReference>
<dbReference type="Pfam" id="PF00111">
    <property type="entry name" value="Fer2"/>
    <property type="match status" value="1"/>
</dbReference>
<dbReference type="RefSeq" id="WP_193736811.1">
    <property type="nucleotide sequence ID" value="NZ_CP063304.1"/>
</dbReference>
<dbReference type="PANTHER" id="PTHR42895:SF2">
    <property type="entry name" value="IRON-SULFUR CLUSTER PROTEIN"/>
    <property type="match status" value="1"/>
</dbReference>
<organism evidence="2 3">
    <name type="scientific">Blautia liquoris</name>
    <dbReference type="NCBI Taxonomy" id="2779518"/>
    <lineage>
        <taxon>Bacteria</taxon>
        <taxon>Bacillati</taxon>
        <taxon>Bacillota</taxon>
        <taxon>Clostridia</taxon>
        <taxon>Lachnospirales</taxon>
        <taxon>Lachnospiraceae</taxon>
        <taxon>Blautia</taxon>
    </lineage>
</organism>
<dbReference type="Gene3D" id="3.10.20.30">
    <property type="match status" value="1"/>
</dbReference>
<feature type="domain" description="2Fe-2S ferredoxin-type" evidence="1">
    <location>
        <begin position="2"/>
        <end position="94"/>
    </location>
</feature>
<dbReference type="EMBL" id="CP063304">
    <property type="protein sequence ID" value="QOV20491.1"/>
    <property type="molecule type" value="Genomic_DNA"/>
</dbReference>
<dbReference type="Gene3D" id="3.30.420.480">
    <property type="entry name" value="Domain of unknown function (DUF4445)"/>
    <property type="match status" value="1"/>
</dbReference>
<sequence length="648" mass="70865">MYEVTFQFDNGESVTSFATSGENLLEVARKANVPIDAPCSGNGSCGKCRVRLLAGGLNSTKTRHITDAEYEEGIRLACRSTICDEVTIGVPDIASAYKSRMKVADLSSKDEIKIFEEAKHKVIDADIPLSNTMRVVEVLMNSPTLDDTMPDNERFERALKHEVNSNIARIPYSVLKKMPDVLRSNDFKVKAVIRQTEKDVFVYDIYGIDEKVIIGGLVVDIGTTTVSALIINMENGQVLAKGSTGNGQIRYGADVINRIIESQKPGGQEKLQRAIVDETLNPLIAKMCSETGFDPDHIYRMAVASNTTMNHLLMGINADPLRKEPYIPTFFKTNSLYASDISIHIHPDAHIIVSPNIGSYVGGDITAGTFVSMIWNQPTFSLFIDLGTNGELVFGNSDFLMSCACSAGPAFEGGDISCGMRATDGAIESCRIDSDTMTPQFKVIGEKDTKPVGICGSGIIDLIFELFSCKIISPKGKFVREGERIRHDHYGMGSYVLVFREDAGGEKDIEITEVDIDNFIRAKGAIFSAIRTMLATLGFDVSMIDDVYVAGGIGSGINMKKAVGIGMFPDISIERFHYIGNSSLTGAYTMLLSTQAEKKTYEVARNMTYLELSTVSGYMDEFVAACFLPHTDSRLFPSLEIADQKGEV</sequence>
<dbReference type="Gene3D" id="3.10.20.880">
    <property type="match status" value="1"/>
</dbReference>
<name>A0A7M2RKB4_9FIRM</name>
<dbReference type="InterPro" id="IPR041414">
    <property type="entry name" value="Raco-like_middle"/>
</dbReference>
<dbReference type="InterPro" id="IPR042259">
    <property type="entry name" value="Raco-like_middle_sf"/>
</dbReference>
<dbReference type="Pfam" id="PF17651">
    <property type="entry name" value="Raco_middle"/>
    <property type="match status" value="1"/>
</dbReference>
<dbReference type="InterPro" id="IPR001041">
    <property type="entry name" value="2Fe-2S_ferredoxin-type"/>
</dbReference>
<dbReference type="Pfam" id="PF17650">
    <property type="entry name" value="RACo_linker"/>
    <property type="match status" value="1"/>
</dbReference>
<dbReference type="AlphaFoldDB" id="A0A7M2RKB4"/>
<evidence type="ECO:0000313" key="2">
    <source>
        <dbReference type="EMBL" id="QOV20491.1"/>
    </source>
</evidence>
<protein>
    <submittedName>
        <fullName evidence="2">DUF4445 domain-containing protein</fullName>
    </submittedName>
</protein>
<accession>A0A7M2RKB4</accession>
<dbReference type="SUPFAM" id="SSF53067">
    <property type="entry name" value="Actin-like ATPase domain"/>
    <property type="match status" value="1"/>
</dbReference>
<dbReference type="CDD" id="cd00207">
    <property type="entry name" value="fer2"/>
    <property type="match status" value="1"/>
</dbReference>
<dbReference type="KEGG" id="bliq:INP51_05975"/>
<gene>
    <name evidence="2" type="ORF">INP51_05975</name>
</gene>
<evidence type="ECO:0000259" key="1">
    <source>
        <dbReference type="PROSITE" id="PS51085"/>
    </source>
</evidence>
<dbReference type="Pfam" id="PF14574">
    <property type="entry name" value="RACo_C_ter"/>
    <property type="match status" value="1"/>
</dbReference>
<keyword evidence="3" id="KW-1185">Reference proteome</keyword>
<proteinExistence type="predicted"/>
<dbReference type="InterPro" id="IPR012675">
    <property type="entry name" value="Beta-grasp_dom_sf"/>
</dbReference>
<dbReference type="InterPro" id="IPR043129">
    <property type="entry name" value="ATPase_NBD"/>
</dbReference>
<dbReference type="InterPro" id="IPR027980">
    <property type="entry name" value="RACo_C"/>
</dbReference>
<dbReference type="GO" id="GO:0051536">
    <property type="term" value="F:iron-sulfur cluster binding"/>
    <property type="evidence" value="ECO:0007669"/>
    <property type="project" value="InterPro"/>
</dbReference>
<dbReference type="SUPFAM" id="SSF54292">
    <property type="entry name" value="2Fe-2S ferredoxin-like"/>
    <property type="match status" value="1"/>
</dbReference>
<dbReference type="Proteomes" id="UP000593601">
    <property type="component" value="Chromosome"/>
</dbReference>
<dbReference type="NCBIfam" id="NF040756">
    <property type="entry name" value="corr_regen_AcsV"/>
    <property type="match status" value="1"/>
</dbReference>
<dbReference type="InterPro" id="IPR040506">
    <property type="entry name" value="RACo_linker"/>
</dbReference>
<dbReference type="PANTHER" id="PTHR42895">
    <property type="entry name" value="IRON-SULFUR CLUSTER-BINDING PROTEIN-RELATED"/>
    <property type="match status" value="1"/>
</dbReference>